<keyword evidence="3" id="KW-0813">Transport</keyword>
<dbReference type="GO" id="GO:0051028">
    <property type="term" value="P:mRNA transport"/>
    <property type="evidence" value="ECO:0007669"/>
    <property type="project" value="UniProtKB-KW"/>
</dbReference>
<reference evidence="12" key="1">
    <citation type="submission" date="2022-10" db="EMBL/GenBank/DDBJ databases">
        <title>Novel sulphate-reducing endosymbionts in the free-living metamonad Anaeramoeba.</title>
        <authorList>
            <person name="Jerlstrom-Hultqvist J."/>
            <person name="Cepicka I."/>
            <person name="Gallot-Lavallee L."/>
            <person name="Salas-Leiva D."/>
            <person name="Curtis B.A."/>
            <person name="Zahonova K."/>
            <person name="Pipaliya S."/>
            <person name="Dacks J."/>
            <person name="Roger A.J."/>
        </authorList>
    </citation>
    <scope>NUCLEOTIDE SEQUENCE</scope>
    <source>
        <strain evidence="12">BMAN</strain>
    </source>
</reference>
<evidence type="ECO:0000313" key="12">
    <source>
        <dbReference type="EMBL" id="KAJ5077511.1"/>
    </source>
</evidence>
<sequence>MEPITFTTEHEDTIHDAQMDYYGKKLATCSSDKIIKIFKITDNEQIHVADLKGHEGPVWAVSWCHPRFGVMLASCSHDRRVIIWKEIDSENNIWQKEYEYLEHKSSVNSISWSPQEYGLNLACGSSDSMVSILTFSGEQWTHKKFKAHQIGCNSVSWAPFNPTGSLITSGEDNTTPTLRLVTGGCDHLVKIWVYLQKEKEWKFECNLEGHENWVRSVSWAPNIGLPFQTIASCSQDKKVIIWSSRSDGKWEKNILPTFDDIVWSVSWSFTGNVLAVSSGENSVTLWREKNDGNWYCFSDLSNQN</sequence>
<dbReference type="GO" id="GO:0030127">
    <property type="term" value="C:COPII vesicle coat"/>
    <property type="evidence" value="ECO:0007669"/>
    <property type="project" value="TreeGrafter"/>
</dbReference>
<evidence type="ECO:0000256" key="4">
    <source>
        <dbReference type="ARBA" id="ARBA00022574"/>
    </source>
</evidence>
<dbReference type="Pfam" id="PF00400">
    <property type="entry name" value="WD40"/>
    <property type="match status" value="6"/>
</dbReference>
<dbReference type="Gene3D" id="2.130.10.10">
    <property type="entry name" value="YVTN repeat-like/Quinoprotein amine dehydrogenase"/>
    <property type="match status" value="1"/>
</dbReference>
<evidence type="ECO:0000256" key="8">
    <source>
        <dbReference type="ARBA" id="ARBA00023010"/>
    </source>
</evidence>
<accession>A0A9Q0LPT3</accession>
<dbReference type="EMBL" id="JAPDFW010000058">
    <property type="protein sequence ID" value="KAJ5077511.1"/>
    <property type="molecule type" value="Genomic_DNA"/>
</dbReference>
<dbReference type="Proteomes" id="UP001149090">
    <property type="component" value="Unassembled WGS sequence"/>
</dbReference>
<dbReference type="PROSITE" id="PS50082">
    <property type="entry name" value="WD_REPEATS_2"/>
    <property type="match status" value="2"/>
</dbReference>
<dbReference type="AlphaFoldDB" id="A0A9Q0LPT3"/>
<keyword evidence="10" id="KW-0539">Nucleus</keyword>
<evidence type="ECO:0000256" key="2">
    <source>
        <dbReference type="ARBA" id="ARBA00010102"/>
    </source>
</evidence>
<dbReference type="PROSITE" id="PS50294">
    <property type="entry name" value="WD_REPEATS_REGION"/>
    <property type="match status" value="1"/>
</dbReference>
<evidence type="ECO:0000256" key="11">
    <source>
        <dbReference type="PROSITE-ProRule" id="PRU00221"/>
    </source>
</evidence>
<dbReference type="OMA" id="IWKEEGD"/>
<evidence type="ECO:0000256" key="6">
    <source>
        <dbReference type="ARBA" id="ARBA00022816"/>
    </source>
</evidence>
<dbReference type="SMART" id="SM00320">
    <property type="entry name" value="WD40"/>
    <property type="match status" value="6"/>
</dbReference>
<name>A0A9Q0LPT3_ANAIG</name>
<evidence type="ECO:0000313" key="13">
    <source>
        <dbReference type="Proteomes" id="UP001149090"/>
    </source>
</evidence>
<evidence type="ECO:0000256" key="7">
    <source>
        <dbReference type="ARBA" id="ARBA00022927"/>
    </source>
</evidence>
<gene>
    <name evidence="12" type="ORF">M0811_06034</name>
</gene>
<feature type="repeat" description="WD" evidence="11">
    <location>
        <begin position="51"/>
        <end position="85"/>
    </location>
</feature>
<dbReference type="GO" id="GO:0031080">
    <property type="term" value="C:nuclear pore outer ring"/>
    <property type="evidence" value="ECO:0007669"/>
    <property type="project" value="TreeGrafter"/>
</dbReference>
<dbReference type="InterPro" id="IPR037363">
    <property type="entry name" value="Sec13/Seh1_fam"/>
</dbReference>
<dbReference type="GO" id="GO:0032008">
    <property type="term" value="P:positive regulation of TOR signaling"/>
    <property type="evidence" value="ECO:0007669"/>
    <property type="project" value="TreeGrafter"/>
</dbReference>
<proteinExistence type="inferred from homology"/>
<keyword evidence="5" id="KW-0677">Repeat</keyword>
<dbReference type="GO" id="GO:0005198">
    <property type="term" value="F:structural molecule activity"/>
    <property type="evidence" value="ECO:0007669"/>
    <property type="project" value="InterPro"/>
</dbReference>
<dbReference type="OrthoDB" id="364224at2759"/>
<protein>
    <submittedName>
        <fullName evidence="12">Protein sec13</fullName>
    </submittedName>
</protein>
<keyword evidence="6" id="KW-0509">mRNA transport</keyword>
<feature type="repeat" description="WD" evidence="11">
    <location>
        <begin position="207"/>
        <end position="246"/>
    </location>
</feature>
<dbReference type="InterPro" id="IPR036322">
    <property type="entry name" value="WD40_repeat_dom_sf"/>
</dbReference>
<evidence type="ECO:0000256" key="1">
    <source>
        <dbReference type="ARBA" id="ARBA00004567"/>
    </source>
</evidence>
<dbReference type="FunFam" id="2.130.10.10:FF:000655">
    <property type="entry name" value="Protein transport protein SEC13"/>
    <property type="match status" value="1"/>
</dbReference>
<keyword evidence="8" id="KW-0811">Translocation</keyword>
<evidence type="ECO:0000256" key="10">
    <source>
        <dbReference type="ARBA" id="ARBA00023242"/>
    </source>
</evidence>
<dbReference type="SUPFAM" id="SSF50978">
    <property type="entry name" value="WD40 repeat-like"/>
    <property type="match status" value="1"/>
</dbReference>
<dbReference type="PANTHER" id="PTHR11024:SF2">
    <property type="entry name" value="PROTEIN SEC13 HOMOLOG"/>
    <property type="match status" value="1"/>
</dbReference>
<keyword evidence="4 11" id="KW-0853">WD repeat</keyword>
<dbReference type="GO" id="GO:0090114">
    <property type="term" value="P:COPII-coated vesicle budding"/>
    <property type="evidence" value="ECO:0007669"/>
    <property type="project" value="TreeGrafter"/>
</dbReference>
<keyword evidence="7" id="KW-0653">Protein transport</keyword>
<comment type="similarity">
    <text evidence="2">Belongs to the WD repeat SEC13 family.</text>
</comment>
<evidence type="ECO:0000256" key="5">
    <source>
        <dbReference type="ARBA" id="ARBA00022737"/>
    </source>
</evidence>
<comment type="caution">
    <text evidence="12">The sequence shown here is derived from an EMBL/GenBank/DDBJ whole genome shotgun (WGS) entry which is preliminary data.</text>
</comment>
<keyword evidence="13" id="KW-1185">Reference proteome</keyword>
<evidence type="ECO:0000256" key="9">
    <source>
        <dbReference type="ARBA" id="ARBA00023132"/>
    </source>
</evidence>
<dbReference type="GO" id="GO:0032527">
    <property type="term" value="P:protein exit from endoplasmic reticulum"/>
    <property type="evidence" value="ECO:0007669"/>
    <property type="project" value="TreeGrafter"/>
</dbReference>
<keyword evidence="9" id="KW-0906">Nuclear pore complex</keyword>
<organism evidence="12 13">
    <name type="scientific">Anaeramoeba ignava</name>
    <name type="common">Anaerobic marine amoeba</name>
    <dbReference type="NCBI Taxonomy" id="1746090"/>
    <lineage>
        <taxon>Eukaryota</taxon>
        <taxon>Metamonada</taxon>
        <taxon>Anaeramoebidae</taxon>
        <taxon>Anaeramoeba</taxon>
    </lineage>
</organism>
<dbReference type="PANTHER" id="PTHR11024">
    <property type="entry name" value="NUCLEAR PORE COMPLEX PROTEIN SEC13 / SEH1 FAMILY MEMBER"/>
    <property type="match status" value="1"/>
</dbReference>
<evidence type="ECO:0000256" key="3">
    <source>
        <dbReference type="ARBA" id="ARBA00022448"/>
    </source>
</evidence>
<dbReference type="InterPro" id="IPR015943">
    <property type="entry name" value="WD40/YVTN_repeat-like_dom_sf"/>
</dbReference>
<dbReference type="InterPro" id="IPR001680">
    <property type="entry name" value="WD40_rpt"/>
</dbReference>
<comment type="subcellular location">
    <subcellularLocation>
        <location evidence="1">Nucleus</location>
        <location evidence="1">Nuclear pore complex</location>
    </subcellularLocation>
</comment>
<dbReference type="GO" id="GO:0006606">
    <property type="term" value="P:protein import into nucleus"/>
    <property type="evidence" value="ECO:0007669"/>
    <property type="project" value="TreeGrafter"/>
</dbReference>